<reference evidence="1 2" key="1">
    <citation type="submission" date="2019-01" db="EMBL/GenBank/DDBJ databases">
        <title>Draft Genome and Complete Hox-Cluster Characterization of the Sterlet Sturgeon (Acipenser ruthenus).</title>
        <authorList>
            <person name="Wei Q."/>
        </authorList>
    </citation>
    <scope>NUCLEOTIDE SEQUENCE [LARGE SCALE GENOMIC DNA]</scope>
    <source>
        <strain evidence="1">WHYD16114868_AA</strain>
        <tissue evidence="1">Blood</tissue>
    </source>
</reference>
<keyword evidence="2" id="KW-1185">Reference proteome</keyword>
<accession>A0A444UXL3</accession>
<gene>
    <name evidence="1" type="ORF">EOD39_19614</name>
</gene>
<name>A0A444UXL3_ACIRT</name>
<proteinExistence type="predicted"/>
<dbReference type="Proteomes" id="UP000289886">
    <property type="component" value="Unassembled WGS sequence"/>
</dbReference>
<evidence type="ECO:0000313" key="1">
    <source>
        <dbReference type="EMBL" id="RXM92933.1"/>
    </source>
</evidence>
<evidence type="ECO:0000313" key="2">
    <source>
        <dbReference type="Proteomes" id="UP000289886"/>
    </source>
</evidence>
<organism evidence="1 2">
    <name type="scientific">Acipenser ruthenus</name>
    <name type="common">Sterlet sturgeon</name>
    <dbReference type="NCBI Taxonomy" id="7906"/>
    <lineage>
        <taxon>Eukaryota</taxon>
        <taxon>Metazoa</taxon>
        <taxon>Chordata</taxon>
        <taxon>Craniata</taxon>
        <taxon>Vertebrata</taxon>
        <taxon>Euteleostomi</taxon>
        <taxon>Actinopterygii</taxon>
        <taxon>Chondrostei</taxon>
        <taxon>Acipenseriformes</taxon>
        <taxon>Acipenseridae</taxon>
        <taxon>Acipenser</taxon>
    </lineage>
</organism>
<dbReference type="PANTHER" id="PTHR31025:SF22">
    <property type="entry name" value="IP13529P"/>
    <property type="match status" value="1"/>
</dbReference>
<dbReference type="PANTHER" id="PTHR31025">
    <property type="entry name" value="SI:CH211-196P9.1-RELATED"/>
    <property type="match status" value="1"/>
</dbReference>
<sequence>MFTERNWIHRLLPKKMMATFYTQRKDIIRGMATEKLKKEWPFLFEMSEIQAHFRELTGVQLDGTYSESLKSKGQGILAYKKTKSTKKVEQFVEILTHKEGLDDCFQRCQG</sequence>
<dbReference type="AlphaFoldDB" id="A0A444UXL3"/>
<comment type="caution">
    <text evidence="1">The sequence shown here is derived from an EMBL/GenBank/DDBJ whole genome shotgun (WGS) entry which is preliminary data.</text>
</comment>
<protein>
    <submittedName>
        <fullName evidence="1">Uncharacterized protein</fullName>
    </submittedName>
</protein>
<dbReference type="EMBL" id="SCEB01005418">
    <property type="protein sequence ID" value="RXM92933.1"/>
    <property type="molecule type" value="Genomic_DNA"/>
</dbReference>